<sequence length="466" mass="52378">MCIAQVACTNADKKLKKADRIHVVTDLSHEFSFYADNRFHQQYLPGQKWATNWCNLHNFDFSNANLLVLLDCDDRIAYNEKDLNTISDFLHDGGGVVIFGTESSKSQNDLLRTFGAGFTGVAQLPLIGSEAIAQSEFISNGASVLSLEKPASWEVLIHDAVDKAVLARKKVGKGTLLVSSRSLAGNHPSARDSINKEMWVPLLQEVASGKSVDPLKAFNSRGIEDLEHNDDHGTFELSYNDYMQPYAEAMVNVYKRSFPYIEKRMGVALSPGMASKITLLATGGGGFSSGSVVALAVWWGGFPDKEDSMIEFLTHESVHSWVLPFAEVWNEPIATYVGNLVMMDMGYGEEALKRIEQTIQRAMKYDPDMKNYDIRGELTGKGEELDKGAKNNIHWGKTYWVFEQLRKENPDFLADYFRLKRQYATKDKISEYDMNNTVALLSMAMKKDLFTWFNKHGMPVSKARQK</sequence>
<dbReference type="Proteomes" id="UP000265926">
    <property type="component" value="Unassembled WGS sequence"/>
</dbReference>
<organism evidence="1 2">
    <name type="scientific">Maribellus luteus</name>
    <dbReference type="NCBI Taxonomy" id="2305463"/>
    <lineage>
        <taxon>Bacteria</taxon>
        <taxon>Pseudomonadati</taxon>
        <taxon>Bacteroidota</taxon>
        <taxon>Bacteroidia</taxon>
        <taxon>Marinilabiliales</taxon>
        <taxon>Prolixibacteraceae</taxon>
        <taxon>Maribellus</taxon>
    </lineage>
</organism>
<dbReference type="AlphaFoldDB" id="A0A399SWI5"/>
<keyword evidence="2" id="KW-1185">Reference proteome</keyword>
<gene>
    <name evidence="1" type="ORF">D1614_11955</name>
</gene>
<accession>A0A399SWI5</accession>
<evidence type="ECO:0000313" key="2">
    <source>
        <dbReference type="Proteomes" id="UP000265926"/>
    </source>
</evidence>
<dbReference type="EMBL" id="QWGR01000006">
    <property type="protein sequence ID" value="RIJ47838.1"/>
    <property type="molecule type" value="Genomic_DNA"/>
</dbReference>
<reference evidence="1 2" key="1">
    <citation type="submission" date="2018-08" db="EMBL/GenBank/DDBJ databases">
        <title>Pallidiluteibacterium maritimus gen. nov., sp. nov., isolated from coastal sediment.</title>
        <authorList>
            <person name="Zhou L.Y."/>
        </authorList>
    </citation>
    <scope>NUCLEOTIDE SEQUENCE [LARGE SCALE GENOMIC DNA]</scope>
    <source>
        <strain evidence="1 2">XSD2</strain>
    </source>
</reference>
<name>A0A399SWI5_9BACT</name>
<evidence type="ECO:0000313" key="1">
    <source>
        <dbReference type="EMBL" id="RIJ47838.1"/>
    </source>
</evidence>
<protein>
    <submittedName>
        <fullName evidence="1">Uncharacterized protein</fullName>
    </submittedName>
</protein>
<proteinExistence type="predicted"/>
<comment type="caution">
    <text evidence="1">The sequence shown here is derived from an EMBL/GenBank/DDBJ whole genome shotgun (WGS) entry which is preliminary data.</text>
</comment>